<keyword evidence="2" id="KW-1185">Reference proteome</keyword>
<dbReference type="Gene3D" id="3.40.50.1010">
    <property type="entry name" value="5'-nuclease"/>
    <property type="match status" value="1"/>
</dbReference>
<evidence type="ECO:0000313" key="1">
    <source>
        <dbReference type="EMBL" id="TCO48462.1"/>
    </source>
</evidence>
<reference evidence="1 2" key="1">
    <citation type="journal article" date="2015" name="Stand. Genomic Sci.">
        <title>Genomic Encyclopedia of Bacterial and Archaeal Type Strains, Phase III: the genomes of soil and plant-associated and newly described type strains.</title>
        <authorList>
            <person name="Whitman W.B."/>
            <person name="Woyke T."/>
            <person name="Klenk H.P."/>
            <person name="Zhou Y."/>
            <person name="Lilburn T.G."/>
            <person name="Beck B.J."/>
            <person name="De Vos P."/>
            <person name="Vandamme P."/>
            <person name="Eisen J.A."/>
            <person name="Garrity G."/>
            <person name="Hugenholtz P."/>
            <person name="Kyrpides N.C."/>
        </authorList>
    </citation>
    <scope>NUCLEOTIDE SEQUENCE [LARGE SCALE GENOMIC DNA]</scope>
    <source>
        <strain evidence="1 2">VKM Ac-2541</strain>
    </source>
</reference>
<comment type="caution">
    <text evidence="1">The sequence shown here is derived from an EMBL/GenBank/DDBJ whole genome shotgun (WGS) entry which is preliminary data.</text>
</comment>
<proteinExistence type="predicted"/>
<protein>
    <submittedName>
        <fullName evidence="1">NYN domain-containing protein</fullName>
    </submittedName>
</protein>
<dbReference type="RefSeq" id="WP_132148355.1">
    <property type="nucleotide sequence ID" value="NZ_SLWR01000004.1"/>
</dbReference>
<name>A0A4R2IUX8_9ACTN</name>
<sequence>MSDLRAVVVVDYQNVHLTGHQRFDKTKYGPKHEALVDPLFFAQQLLQVRNARQRPGHPRAVLRQVDVYRGEPSPDHEPKAYARNQAQKAHWERDKRVTVTLRPLKYRYQYDGDGKALRDPGTGIKIPAGPPSEKGVDVLCALALVRHALREDVDLVILASLDSDLVPAVDEVLSLGTAKVETFSWYAPADNAYELRPSDRSARIWNTRLTETNFLKCVDRNNYS</sequence>
<organism evidence="1 2">
    <name type="scientific">Kribbella antiqua</name>
    <dbReference type="NCBI Taxonomy" id="2512217"/>
    <lineage>
        <taxon>Bacteria</taxon>
        <taxon>Bacillati</taxon>
        <taxon>Actinomycetota</taxon>
        <taxon>Actinomycetes</taxon>
        <taxon>Propionibacteriales</taxon>
        <taxon>Kribbellaceae</taxon>
        <taxon>Kribbella</taxon>
    </lineage>
</organism>
<evidence type="ECO:0000313" key="2">
    <source>
        <dbReference type="Proteomes" id="UP000295573"/>
    </source>
</evidence>
<dbReference type="AlphaFoldDB" id="A0A4R2IUX8"/>
<dbReference type="EMBL" id="SLWR01000004">
    <property type="protein sequence ID" value="TCO48462.1"/>
    <property type="molecule type" value="Genomic_DNA"/>
</dbReference>
<accession>A0A4R2IUX8</accession>
<dbReference type="OrthoDB" id="4941654at2"/>
<dbReference type="Proteomes" id="UP000295573">
    <property type="component" value="Unassembled WGS sequence"/>
</dbReference>
<gene>
    <name evidence="1" type="ORF">EV646_104281</name>
</gene>